<dbReference type="EMBL" id="FQZU01000013">
    <property type="protein sequence ID" value="SHJ84764.1"/>
    <property type="molecule type" value="Genomic_DNA"/>
</dbReference>
<dbReference type="AlphaFoldDB" id="A0A1M6MMW8"/>
<accession>A0A1M6MMW8</accession>
<reference evidence="2" key="1">
    <citation type="submission" date="2016-11" db="EMBL/GenBank/DDBJ databases">
        <authorList>
            <person name="Varghese N."/>
            <person name="Submissions S."/>
        </authorList>
    </citation>
    <scope>NUCLEOTIDE SEQUENCE [LARGE SCALE GENOMIC DNA]</scope>
    <source>
        <strain evidence="2">DSM 16219</strain>
    </source>
</reference>
<evidence type="ECO:0000313" key="1">
    <source>
        <dbReference type="EMBL" id="SHJ84764.1"/>
    </source>
</evidence>
<organism evidence="1 2">
    <name type="scientific">Desulfatibacillum alkenivorans DSM 16219</name>
    <dbReference type="NCBI Taxonomy" id="1121393"/>
    <lineage>
        <taxon>Bacteria</taxon>
        <taxon>Pseudomonadati</taxon>
        <taxon>Thermodesulfobacteriota</taxon>
        <taxon>Desulfobacteria</taxon>
        <taxon>Desulfobacterales</taxon>
        <taxon>Desulfatibacillaceae</taxon>
        <taxon>Desulfatibacillum</taxon>
    </lineage>
</organism>
<keyword evidence="2" id="KW-1185">Reference proteome</keyword>
<dbReference type="InterPro" id="IPR036291">
    <property type="entry name" value="NAD(P)-bd_dom_sf"/>
</dbReference>
<dbReference type="InterPro" id="IPR002347">
    <property type="entry name" value="SDR_fam"/>
</dbReference>
<gene>
    <name evidence="1" type="ORF">SAMN02745216_02374</name>
</gene>
<dbReference type="SUPFAM" id="SSF51735">
    <property type="entry name" value="NAD(P)-binding Rossmann-fold domains"/>
    <property type="match status" value="1"/>
</dbReference>
<protein>
    <submittedName>
        <fullName evidence="1">Short chain dehydrogenase</fullName>
    </submittedName>
</protein>
<proteinExistence type="predicted"/>
<dbReference type="Pfam" id="PF00106">
    <property type="entry name" value="adh_short"/>
    <property type="match status" value="1"/>
</dbReference>
<evidence type="ECO:0000313" key="2">
    <source>
        <dbReference type="Proteomes" id="UP000183994"/>
    </source>
</evidence>
<sequence>MQKLRDKIAIITGGGTGIGKAACLDFAKNGAHVVIIENIEANVNSVAEEISAL</sequence>
<dbReference type="Gene3D" id="3.40.50.720">
    <property type="entry name" value="NAD(P)-binding Rossmann-like Domain"/>
    <property type="match status" value="1"/>
</dbReference>
<dbReference type="Proteomes" id="UP000183994">
    <property type="component" value="Unassembled WGS sequence"/>
</dbReference>
<dbReference type="RefSeq" id="WP_083610968.1">
    <property type="nucleotide sequence ID" value="NZ_FQZU01000013.1"/>
</dbReference>
<dbReference type="STRING" id="1121393.SAMN02745216_02374"/>
<name>A0A1M6MMW8_9BACT</name>